<comment type="caution">
    <text evidence="2">The sequence shown here is derived from an EMBL/GenBank/DDBJ whole genome shotgun (WGS) entry which is preliminary data.</text>
</comment>
<keyword evidence="1" id="KW-0812">Transmembrane</keyword>
<feature type="transmembrane region" description="Helical" evidence="1">
    <location>
        <begin position="115"/>
        <end position="137"/>
    </location>
</feature>
<name>A0A0F9FBL5_9ZZZZ</name>
<keyword evidence="1" id="KW-0472">Membrane</keyword>
<sequence length="151" mass="15552">MAWWEEIGLGIKVERAADALAIDASPGEPFFTVTGLIRLTGLLGYCTVAVGGANTCQFTLDPDAAGAAVTVLDANLDITASTEGDIISIAGDPGTNLMAGHVCVQQMLPVAPRGVILEAGVIGFIATAALGTFRWVLYYKPVDDGATVTVI</sequence>
<evidence type="ECO:0000313" key="2">
    <source>
        <dbReference type="EMBL" id="KKL54710.1"/>
    </source>
</evidence>
<dbReference type="AlphaFoldDB" id="A0A0F9FBL5"/>
<proteinExistence type="predicted"/>
<keyword evidence="1" id="KW-1133">Transmembrane helix</keyword>
<dbReference type="EMBL" id="LAZR01031104">
    <property type="protein sequence ID" value="KKL54710.1"/>
    <property type="molecule type" value="Genomic_DNA"/>
</dbReference>
<accession>A0A0F9FBL5</accession>
<protein>
    <submittedName>
        <fullName evidence="2">Uncharacterized protein</fullName>
    </submittedName>
</protein>
<evidence type="ECO:0000256" key="1">
    <source>
        <dbReference type="SAM" id="Phobius"/>
    </source>
</evidence>
<gene>
    <name evidence="2" type="ORF">LCGC14_2262700</name>
</gene>
<organism evidence="2">
    <name type="scientific">marine sediment metagenome</name>
    <dbReference type="NCBI Taxonomy" id="412755"/>
    <lineage>
        <taxon>unclassified sequences</taxon>
        <taxon>metagenomes</taxon>
        <taxon>ecological metagenomes</taxon>
    </lineage>
</organism>
<reference evidence="2" key="1">
    <citation type="journal article" date="2015" name="Nature">
        <title>Complex archaea that bridge the gap between prokaryotes and eukaryotes.</title>
        <authorList>
            <person name="Spang A."/>
            <person name="Saw J.H."/>
            <person name="Jorgensen S.L."/>
            <person name="Zaremba-Niedzwiedzka K."/>
            <person name="Martijn J."/>
            <person name="Lind A.E."/>
            <person name="van Eijk R."/>
            <person name="Schleper C."/>
            <person name="Guy L."/>
            <person name="Ettema T.J."/>
        </authorList>
    </citation>
    <scope>NUCLEOTIDE SEQUENCE</scope>
</reference>